<protein>
    <submittedName>
        <fullName evidence="1">22184_t:CDS:1</fullName>
    </submittedName>
</protein>
<organism evidence="1 2">
    <name type="scientific">Racocetra persica</name>
    <dbReference type="NCBI Taxonomy" id="160502"/>
    <lineage>
        <taxon>Eukaryota</taxon>
        <taxon>Fungi</taxon>
        <taxon>Fungi incertae sedis</taxon>
        <taxon>Mucoromycota</taxon>
        <taxon>Glomeromycotina</taxon>
        <taxon>Glomeromycetes</taxon>
        <taxon>Diversisporales</taxon>
        <taxon>Gigasporaceae</taxon>
        <taxon>Racocetra</taxon>
    </lineage>
</organism>
<proteinExistence type="predicted"/>
<dbReference type="EMBL" id="CAJVQC010092090">
    <property type="protein sequence ID" value="CAG8826384.1"/>
    <property type="molecule type" value="Genomic_DNA"/>
</dbReference>
<dbReference type="Proteomes" id="UP000789920">
    <property type="component" value="Unassembled WGS sequence"/>
</dbReference>
<accession>A0ACA9S4A4</accession>
<evidence type="ECO:0000313" key="2">
    <source>
        <dbReference type="Proteomes" id="UP000789920"/>
    </source>
</evidence>
<name>A0ACA9S4A4_9GLOM</name>
<keyword evidence="2" id="KW-1185">Reference proteome</keyword>
<comment type="caution">
    <text evidence="1">The sequence shown here is derived from an EMBL/GenBank/DDBJ whole genome shotgun (WGS) entry which is preliminary data.</text>
</comment>
<reference evidence="1" key="1">
    <citation type="submission" date="2021-06" db="EMBL/GenBank/DDBJ databases">
        <authorList>
            <person name="Kallberg Y."/>
            <person name="Tangrot J."/>
            <person name="Rosling A."/>
        </authorList>
    </citation>
    <scope>NUCLEOTIDE SEQUENCE</scope>
    <source>
        <strain evidence="1">MA461A</strain>
    </source>
</reference>
<evidence type="ECO:0000313" key="1">
    <source>
        <dbReference type="EMBL" id="CAG8826384.1"/>
    </source>
</evidence>
<gene>
    <name evidence="1" type="ORF">RPERSI_LOCUS26724</name>
</gene>
<sequence>MLESNIQYENELTEGSFETTNDTIDLTESISTKPTVELTNTSEE</sequence>
<feature type="non-terminal residue" evidence="1">
    <location>
        <position position="44"/>
    </location>
</feature>